<organism evidence="2 3">
    <name type="scientific">Molorchus minor</name>
    <dbReference type="NCBI Taxonomy" id="1323400"/>
    <lineage>
        <taxon>Eukaryota</taxon>
        <taxon>Metazoa</taxon>
        <taxon>Ecdysozoa</taxon>
        <taxon>Arthropoda</taxon>
        <taxon>Hexapoda</taxon>
        <taxon>Insecta</taxon>
        <taxon>Pterygota</taxon>
        <taxon>Neoptera</taxon>
        <taxon>Endopterygota</taxon>
        <taxon>Coleoptera</taxon>
        <taxon>Polyphaga</taxon>
        <taxon>Cucujiformia</taxon>
        <taxon>Chrysomeloidea</taxon>
        <taxon>Cerambycidae</taxon>
        <taxon>Lamiinae</taxon>
        <taxon>Monochamini</taxon>
        <taxon>Molorchus</taxon>
    </lineage>
</organism>
<sequence length="200" mass="22286">MGCVSSKSDINDRHPNIFQVTNVNDQGRPISPGKLQVTETELVLYQRGKNQQSGPYRTADQNFQPEGFVNPVTAPTNARPHAMISRPGSVSSNGPISPTTISSPPDVPLEHNNNKRVESSCHVYMNVDTKICTKDINVAKEMTDIPEKLIESEKHYARSKRSIANSPQVAVESPKVEKKSYATIDFPEKRMRFHSRSTQP</sequence>
<gene>
    <name evidence="2" type="ORF">NQ317_000796</name>
</gene>
<feature type="compositionally biased region" description="Low complexity" evidence="1">
    <location>
        <begin position="95"/>
        <end position="104"/>
    </location>
</feature>
<evidence type="ECO:0000313" key="2">
    <source>
        <dbReference type="EMBL" id="KAJ8963960.1"/>
    </source>
</evidence>
<keyword evidence="3" id="KW-1185">Reference proteome</keyword>
<name>A0ABQ9ISB9_9CUCU</name>
<dbReference type="EMBL" id="JAPWTJ010002926">
    <property type="protein sequence ID" value="KAJ8963960.1"/>
    <property type="molecule type" value="Genomic_DNA"/>
</dbReference>
<dbReference type="Proteomes" id="UP001162164">
    <property type="component" value="Unassembled WGS sequence"/>
</dbReference>
<protein>
    <submittedName>
        <fullName evidence="2">Uncharacterized protein</fullName>
    </submittedName>
</protein>
<evidence type="ECO:0000256" key="1">
    <source>
        <dbReference type="SAM" id="MobiDB-lite"/>
    </source>
</evidence>
<reference evidence="2" key="1">
    <citation type="journal article" date="2023" name="Insect Mol. Biol.">
        <title>Genome sequencing provides insights into the evolution of gene families encoding plant cell wall-degrading enzymes in longhorned beetles.</title>
        <authorList>
            <person name="Shin N.R."/>
            <person name="Okamura Y."/>
            <person name="Kirsch R."/>
            <person name="Pauchet Y."/>
        </authorList>
    </citation>
    <scope>NUCLEOTIDE SEQUENCE</scope>
    <source>
        <strain evidence="2">MMC_N1</strain>
    </source>
</reference>
<proteinExistence type="predicted"/>
<feature type="region of interest" description="Disordered" evidence="1">
    <location>
        <begin position="86"/>
        <end position="107"/>
    </location>
</feature>
<dbReference type="InterPro" id="IPR011993">
    <property type="entry name" value="PH-like_dom_sf"/>
</dbReference>
<accession>A0ABQ9ISB9</accession>
<comment type="caution">
    <text evidence="2">The sequence shown here is derived from an EMBL/GenBank/DDBJ whole genome shotgun (WGS) entry which is preliminary data.</text>
</comment>
<dbReference type="Gene3D" id="2.30.29.30">
    <property type="entry name" value="Pleckstrin-homology domain (PH domain)/Phosphotyrosine-binding domain (PTB)"/>
    <property type="match status" value="1"/>
</dbReference>
<evidence type="ECO:0000313" key="3">
    <source>
        <dbReference type="Proteomes" id="UP001162164"/>
    </source>
</evidence>